<dbReference type="OrthoDB" id="9801052at2"/>
<accession>F2LUL7</accession>
<dbReference type="KEGG" id="hmr:Hipma_1661"/>
<reference evidence="2" key="2">
    <citation type="submission" date="2011-03" db="EMBL/GenBank/DDBJ databases">
        <title>The complete genome of Hippea maritima DSM 10411.</title>
        <authorList>
            <consortium name="US DOE Joint Genome Institute (JGI-PGF)"/>
            <person name="Lucas S."/>
            <person name="Copeland A."/>
            <person name="Lapidus A."/>
            <person name="Bruce D."/>
            <person name="Goodwin L."/>
            <person name="Pitluck S."/>
            <person name="Peters L."/>
            <person name="Kyrpides N."/>
            <person name="Mavromatis K."/>
            <person name="Pagani I."/>
            <person name="Ivanova N."/>
            <person name="Mikhailova N."/>
            <person name="Lu M."/>
            <person name="Detter J.C."/>
            <person name="Tapia R."/>
            <person name="Han C."/>
            <person name="Land M."/>
            <person name="Hauser L."/>
            <person name="Markowitz V."/>
            <person name="Cheng J.-F."/>
            <person name="Hugenholtz P."/>
            <person name="Woyke T."/>
            <person name="Wu D."/>
            <person name="Spring S."/>
            <person name="Schroeder M."/>
            <person name="Brambilla E."/>
            <person name="Klenk H.-P."/>
            <person name="Eisen J.A."/>
        </authorList>
    </citation>
    <scope>NUCLEOTIDE SEQUENCE [LARGE SCALE GENOMIC DNA]</scope>
    <source>
        <strain evidence="2">ATCC 700847 / DSM 10411 / MH2</strain>
    </source>
</reference>
<keyword evidence="1" id="KW-0548">Nucleotidyltransferase</keyword>
<dbReference type="HOGENOM" id="CLU_072501_0_0_7"/>
<dbReference type="InParanoid" id="F2LUL7"/>
<evidence type="ECO:0000313" key="1">
    <source>
        <dbReference type="EMBL" id="AEA34607.1"/>
    </source>
</evidence>
<protein>
    <submittedName>
        <fullName evidence="1">Acylneuraminate cytidylyltransferase</fullName>
    </submittedName>
</protein>
<organism evidence="1 2">
    <name type="scientific">Hippea maritima (strain ATCC 700847 / DSM 10411 / MH2)</name>
    <dbReference type="NCBI Taxonomy" id="760142"/>
    <lineage>
        <taxon>Bacteria</taxon>
        <taxon>Pseudomonadati</taxon>
        <taxon>Campylobacterota</taxon>
        <taxon>Desulfurellia</taxon>
        <taxon>Desulfurellales</taxon>
        <taxon>Hippeaceae</taxon>
        <taxon>Hippea</taxon>
    </lineage>
</organism>
<reference evidence="1 2" key="1">
    <citation type="journal article" date="2011" name="Stand. Genomic Sci.">
        <title>Complete genome sequence of the thermophilic sulfur-reducer Hippea maritima type strain (MH(2)).</title>
        <authorList>
            <person name="Huntemann M."/>
            <person name="Lu M."/>
            <person name="Nolan M."/>
            <person name="Lapidus A."/>
            <person name="Lucas S."/>
            <person name="Hammon N."/>
            <person name="Deshpande S."/>
            <person name="Cheng J.F."/>
            <person name="Tapia R."/>
            <person name="Han C."/>
            <person name="Goodwin L."/>
            <person name="Pitluck S."/>
            <person name="Liolios K."/>
            <person name="Pagani I."/>
            <person name="Ivanova N."/>
            <person name="Ovchinikova G."/>
            <person name="Pati A."/>
            <person name="Chen A."/>
            <person name="Palaniappan K."/>
            <person name="Land M."/>
            <person name="Hauser L."/>
            <person name="Jeffries C.D."/>
            <person name="Detter J.C."/>
            <person name="Brambilla E.M."/>
            <person name="Rohde M."/>
            <person name="Spring S."/>
            <person name="Goker M."/>
            <person name="Woyke T."/>
            <person name="Bristow J."/>
            <person name="Eisen J.A."/>
            <person name="Markowitz V."/>
            <person name="Hugenholtz P."/>
            <person name="Kyrpides N.C."/>
            <person name="Klenk H.P."/>
            <person name="Mavromatis K."/>
        </authorList>
    </citation>
    <scope>NUCLEOTIDE SEQUENCE [LARGE SCALE GENOMIC DNA]</scope>
    <source>
        <strain evidence="2">ATCC 700847 / DSM 10411 / MH2</strain>
    </source>
</reference>
<dbReference type="eggNOG" id="COG1861">
    <property type="taxonomic scope" value="Bacteria"/>
</dbReference>
<name>F2LUL7_HIPMA</name>
<dbReference type="RefSeq" id="WP_013682632.1">
    <property type="nucleotide sequence ID" value="NC_015318.1"/>
</dbReference>
<dbReference type="AlphaFoldDB" id="F2LUL7"/>
<dbReference type="PANTHER" id="PTHR42866:SF1">
    <property type="entry name" value="SPORE COAT POLYSACCHARIDE BIOSYNTHESIS PROTEIN SPSF"/>
    <property type="match status" value="1"/>
</dbReference>
<dbReference type="GO" id="GO:0016779">
    <property type="term" value="F:nucleotidyltransferase activity"/>
    <property type="evidence" value="ECO:0007669"/>
    <property type="project" value="UniProtKB-KW"/>
</dbReference>
<evidence type="ECO:0000313" key="2">
    <source>
        <dbReference type="Proteomes" id="UP000008139"/>
    </source>
</evidence>
<dbReference type="Proteomes" id="UP000008139">
    <property type="component" value="Chromosome"/>
</dbReference>
<dbReference type="PANTHER" id="PTHR42866">
    <property type="entry name" value="3-DEOXY-MANNO-OCTULOSONATE CYTIDYLYLTRANSFERASE"/>
    <property type="match status" value="1"/>
</dbReference>
<keyword evidence="1" id="KW-0808">Transferase</keyword>
<keyword evidence="2" id="KW-1185">Reference proteome</keyword>
<gene>
    <name evidence="1" type="ordered locus">Hipma_1661</name>
</gene>
<sequence>MNERVVAFIVARLSSSRLPRKQLKKIGSRRLLDWTIDSVKKSRYVDDIVIATTQEEDNKPLIDIAKEHRIDIFLYDGDINDVVGRLTKAAGVYKAGIPILISGDCPLIWSPSLDKLIEKILSDKDLDFVGFCPKDKKPIIHEGMGVFRRKCWELANKLSDKPNLREHQFPIVGLRPDLFKVGCVYDDEIFYKVKHRVSVDTLADLEFMNTVYNELEKKNEEFNMLNLVSLLLEKPYLMDINRDVHQIQLEEKQKKALIVVERQENLELLFDLAYYLTKKGVGVRFFSEDNGILKLVENKGFGIIEKQKSRDFDFEIKG</sequence>
<dbReference type="GO" id="GO:0005829">
    <property type="term" value="C:cytosol"/>
    <property type="evidence" value="ECO:0007669"/>
    <property type="project" value="TreeGrafter"/>
</dbReference>
<dbReference type="SUPFAM" id="SSF53448">
    <property type="entry name" value="Nucleotide-diphospho-sugar transferases"/>
    <property type="match status" value="1"/>
</dbReference>
<dbReference type="Gene3D" id="3.90.550.10">
    <property type="entry name" value="Spore Coat Polysaccharide Biosynthesis Protein SpsA, Chain A"/>
    <property type="match status" value="1"/>
</dbReference>
<dbReference type="Pfam" id="PF02348">
    <property type="entry name" value="CTP_transf_3"/>
    <property type="match status" value="1"/>
</dbReference>
<dbReference type="EMBL" id="CP002606">
    <property type="protein sequence ID" value="AEA34607.1"/>
    <property type="molecule type" value="Genomic_DNA"/>
</dbReference>
<dbReference type="InterPro" id="IPR029044">
    <property type="entry name" value="Nucleotide-diphossugar_trans"/>
</dbReference>
<proteinExistence type="predicted"/>
<dbReference type="InterPro" id="IPR003329">
    <property type="entry name" value="Cytidylyl_trans"/>
</dbReference>
<dbReference type="STRING" id="760142.Hipma_1661"/>